<feature type="compositionally biased region" description="Polar residues" evidence="1">
    <location>
        <begin position="126"/>
        <end position="137"/>
    </location>
</feature>
<organism evidence="2 3">
    <name type="scientific">Schistosoma mansoni</name>
    <name type="common">Blood fluke</name>
    <dbReference type="NCBI Taxonomy" id="6183"/>
    <lineage>
        <taxon>Eukaryota</taxon>
        <taxon>Metazoa</taxon>
        <taxon>Spiralia</taxon>
        <taxon>Lophotrochozoa</taxon>
        <taxon>Platyhelminthes</taxon>
        <taxon>Trematoda</taxon>
        <taxon>Digenea</taxon>
        <taxon>Strigeidida</taxon>
        <taxon>Schistosomatoidea</taxon>
        <taxon>Schistosomatidae</taxon>
        <taxon>Schistosoma</taxon>
    </lineage>
</organism>
<evidence type="ECO:0000313" key="3">
    <source>
        <dbReference type="WBParaSite" id="Smp_072560.1"/>
    </source>
</evidence>
<evidence type="ECO:0000313" key="2">
    <source>
        <dbReference type="Proteomes" id="UP000008854"/>
    </source>
</evidence>
<dbReference type="Proteomes" id="UP000008854">
    <property type="component" value="Unassembled WGS sequence"/>
</dbReference>
<feature type="region of interest" description="Disordered" evidence="1">
    <location>
        <begin position="412"/>
        <end position="434"/>
    </location>
</feature>
<reference evidence="3" key="2">
    <citation type="submission" date="2018-12" db="UniProtKB">
        <authorList>
            <consortium name="WormBaseParasite"/>
        </authorList>
    </citation>
    <scope>IDENTIFICATION</scope>
    <source>
        <strain evidence="3">Puerto Rican</strain>
    </source>
</reference>
<dbReference type="ExpressionAtlas" id="A0A3Q0KHK7">
    <property type="expression patterns" value="baseline and differential"/>
</dbReference>
<evidence type="ECO:0000256" key="1">
    <source>
        <dbReference type="SAM" id="MobiDB-lite"/>
    </source>
</evidence>
<dbReference type="AlphaFoldDB" id="A0A3Q0KHK7"/>
<protein>
    <submittedName>
        <fullName evidence="3">INCENP_ARK-bind domain-containing protein</fullName>
    </submittedName>
</protein>
<feature type="region of interest" description="Disordered" evidence="1">
    <location>
        <begin position="96"/>
        <end position="139"/>
    </location>
</feature>
<accession>A0A3Q0KHK7</accession>
<proteinExistence type="predicted"/>
<feature type="compositionally biased region" description="Low complexity" evidence="1">
    <location>
        <begin position="270"/>
        <end position="303"/>
    </location>
</feature>
<keyword evidence="2" id="KW-1185">Reference proteome</keyword>
<dbReference type="InParanoid" id="A0A3Q0KHK7"/>
<feature type="region of interest" description="Disordered" evidence="1">
    <location>
        <begin position="268"/>
        <end position="310"/>
    </location>
</feature>
<dbReference type="WBParaSite" id="Smp_072560.1">
    <property type="protein sequence ID" value="Smp_072560.1"/>
    <property type="gene ID" value="Smp_072560"/>
</dbReference>
<reference evidence="2" key="1">
    <citation type="journal article" date="2012" name="PLoS Negl. Trop. Dis.">
        <title>A systematically improved high quality genome and transcriptome of the human blood fluke Schistosoma mansoni.</title>
        <authorList>
            <person name="Protasio A.V."/>
            <person name="Tsai I.J."/>
            <person name="Babbage A."/>
            <person name="Nichol S."/>
            <person name="Hunt M."/>
            <person name="Aslett M.A."/>
            <person name="De Silva N."/>
            <person name="Velarde G.S."/>
            <person name="Anderson T.J."/>
            <person name="Clark R.C."/>
            <person name="Davidson C."/>
            <person name="Dillon G.P."/>
            <person name="Holroyd N.E."/>
            <person name="LoVerde P.T."/>
            <person name="Lloyd C."/>
            <person name="McQuillan J."/>
            <person name="Oliveira G."/>
            <person name="Otto T.D."/>
            <person name="Parker-Manuel S.J."/>
            <person name="Quail M.A."/>
            <person name="Wilson R.A."/>
            <person name="Zerlotini A."/>
            <person name="Dunne D.W."/>
            <person name="Berriman M."/>
        </authorList>
    </citation>
    <scope>NUCLEOTIDE SEQUENCE [LARGE SCALE GENOMIC DNA]</scope>
    <source>
        <strain evidence="2">Puerto Rican</strain>
    </source>
</reference>
<sequence>MELYQQFLLTEDILKNIINDAKQNIQATFKEITAALGGIETSVDDGVLSEDLEKQIEKTEDLLLKPVVGQKRKVKTSIHSARCEHSPLNRSKLNQVVDSHKSPAKLLKNSRKLSKQLRSAKDSPKQTEPQNIFQPSGNMCDLKSHKPQLLDSSILQTTFCPTDKECLISTNISNSEPQSKRTSNIEERKCDQINESELNISRTGDIQMSAQKLSEKKRKLSMDTSDYQPLVKRTSFNKIGLTTESKHNVEDEAPPKDEQLLNLTMPLGHAPATTASSSTNTTKSPSLESATSLSDSSSAPPQSNVNSINNTFVTKSPFGDLSNIQKLPCPSIFSTETQTKHIPRLPVPATDKRITSLENKTASTCGKSRLFSSTERLGGVSRLNSLNHPIQASKPRTGSKLNSINEKVSVNTSLNGCSNKHKNRSGSVLSDKEQRMEAKRQVFIEQMEKREERLRAFQDAQKQKMEARKKANEERFLAVQQRYQQMLQGNHLQVKESNTSVTSVQPSNVSAKPLQPTTVLKKCHVNLNPMDHNTLKVQNKPVTIIKQTQPNTCPKPQPVSKLNTIQPTKLQTHEKVITTQKVSLISSPVVNESFDISQLNSDSESDDDEPNMKVPGWCRKGNPEMIAAMSDVYSNKLKWQNEFLPASMITFDISDVFRNYQYTIRPRTSSGIWNTPGASKSSTGRSILKKILL</sequence>
<name>A0A3Q0KHK7_SCHMA</name>
<dbReference type="STRING" id="6183.A0A3Q0KHK7"/>